<dbReference type="OrthoDB" id="1885001at2759"/>
<keyword evidence="2" id="KW-1185">Reference proteome</keyword>
<gene>
    <name evidence="1" type="ORF">HRI_002268500</name>
</gene>
<evidence type="ECO:0000313" key="2">
    <source>
        <dbReference type="Proteomes" id="UP001165190"/>
    </source>
</evidence>
<dbReference type="Proteomes" id="UP001165190">
    <property type="component" value="Unassembled WGS sequence"/>
</dbReference>
<dbReference type="EMBL" id="BSYR01000021">
    <property type="protein sequence ID" value="GMI85992.1"/>
    <property type="molecule type" value="Genomic_DNA"/>
</dbReference>
<dbReference type="SUPFAM" id="SSF141562">
    <property type="entry name" value="At5g01610-like"/>
    <property type="match status" value="1"/>
</dbReference>
<dbReference type="InterPro" id="IPR036758">
    <property type="entry name" value="At5g01610-like"/>
</dbReference>
<evidence type="ECO:0000313" key="1">
    <source>
        <dbReference type="EMBL" id="GMI85992.1"/>
    </source>
</evidence>
<dbReference type="Gene3D" id="2.30.240.10">
    <property type="entry name" value="At5g01610-like"/>
    <property type="match status" value="1"/>
</dbReference>
<organism evidence="1 2">
    <name type="scientific">Hibiscus trionum</name>
    <name type="common">Flower of an hour</name>
    <dbReference type="NCBI Taxonomy" id="183268"/>
    <lineage>
        <taxon>Eukaryota</taxon>
        <taxon>Viridiplantae</taxon>
        <taxon>Streptophyta</taxon>
        <taxon>Embryophyta</taxon>
        <taxon>Tracheophyta</taxon>
        <taxon>Spermatophyta</taxon>
        <taxon>Magnoliopsida</taxon>
        <taxon>eudicotyledons</taxon>
        <taxon>Gunneridae</taxon>
        <taxon>Pentapetalae</taxon>
        <taxon>rosids</taxon>
        <taxon>malvids</taxon>
        <taxon>Malvales</taxon>
        <taxon>Malvaceae</taxon>
        <taxon>Malvoideae</taxon>
        <taxon>Hibiscus</taxon>
    </lineage>
</organism>
<accession>A0A9W7HZR4</accession>
<protein>
    <submittedName>
        <fullName evidence="1">Uncharacterized protein</fullName>
    </submittedName>
</protein>
<dbReference type="AlphaFoldDB" id="A0A9W7HZR4"/>
<proteinExistence type="predicted"/>
<comment type="caution">
    <text evidence="1">The sequence shown here is derived from an EMBL/GenBank/DDBJ whole genome shotgun (WGS) entry which is preliminary data.</text>
</comment>
<dbReference type="PANTHER" id="PTHR31676">
    <property type="entry name" value="T31J12.3 PROTEIN-RELATED"/>
    <property type="match status" value="1"/>
</dbReference>
<dbReference type="PANTHER" id="PTHR31676:SF7">
    <property type="entry name" value="DUF538 DOMAIN-CONTAINING PROTEIN"/>
    <property type="match status" value="1"/>
</dbReference>
<sequence length="103" mass="11379">MRLTDLVELGYNKTAGFIWLKQGKASKLLFNEFGATSYGLEIMAFIGDRELKSLTGVKSKEMMIWVTLARVSVDGSESPGKITFSITMGLSKTYPLTTVEDDC</sequence>
<dbReference type="Pfam" id="PF04398">
    <property type="entry name" value="DUF538"/>
    <property type="match status" value="1"/>
</dbReference>
<name>A0A9W7HZR4_HIBTR</name>
<reference evidence="1" key="1">
    <citation type="submission" date="2023-05" db="EMBL/GenBank/DDBJ databases">
        <title>Genome and transcriptome analyses reveal genes involved in the formation of fine ridges on petal epidermal cells in Hibiscus trionum.</title>
        <authorList>
            <person name="Koshimizu S."/>
            <person name="Masuda S."/>
            <person name="Ishii T."/>
            <person name="Shirasu K."/>
            <person name="Hoshino A."/>
            <person name="Arita M."/>
        </authorList>
    </citation>
    <scope>NUCLEOTIDE SEQUENCE</scope>
    <source>
        <strain evidence="1">Hamamatsu line</strain>
    </source>
</reference>
<dbReference type="InterPro" id="IPR007493">
    <property type="entry name" value="DUF538"/>
</dbReference>